<evidence type="ECO:0000256" key="1">
    <source>
        <dbReference type="ARBA" id="ARBA00009405"/>
    </source>
</evidence>
<dbReference type="Proteomes" id="UP000295484">
    <property type="component" value="Unassembled WGS sequence"/>
</dbReference>
<name>A0A4R8G951_9RHOB</name>
<comment type="caution">
    <text evidence="5">The sequence shown here is derived from an EMBL/GenBank/DDBJ whole genome shotgun (WGS) entry which is preliminary data.</text>
</comment>
<dbReference type="GO" id="GO:0006552">
    <property type="term" value="P:L-leucine catabolic process"/>
    <property type="evidence" value="ECO:0007669"/>
    <property type="project" value="TreeGrafter"/>
</dbReference>
<dbReference type="AlphaFoldDB" id="A0A4R8G951"/>
<dbReference type="PANTHER" id="PTHR42738:SF7">
    <property type="entry name" value="HYDROXYMETHYLGLUTARYL-COA LYASE"/>
    <property type="match status" value="1"/>
</dbReference>
<evidence type="ECO:0000256" key="3">
    <source>
        <dbReference type="ARBA" id="ARBA00023239"/>
    </source>
</evidence>
<dbReference type="PROSITE" id="PS50991">
    <property type="entry name" value="PYR_CT"/>
    <property type="match status" value="1"/>
</dbReference>
<dbReference type="PANTHER" id="PTHR42738">
    <property type="entry name" value="HYDROXYMETHYLGLUTARYL-COA LYASE"/>
    <property type="match status" value="1"/>
</dbReference>
<dbReference type="InterPro" id="IPR013785">
    <property type="entry name" value="Aldolase_TIM"/>
</dbReference>
<dbReference type="Gene3D" id="3.20.20.70">
    <property type="entry name" value="Aldolase class I"/>
    <property type="match status" value="1"/>
</dbReference>
<dbReference type="InterPro" id="IPR000891">
    <property type="entry name" value="PYR_CT"/>
</dbReference>
<reference evidence="5 6" key="1">
    <citation type="submission" date="2019-03" db="EMBL/GenBank/DDBJ databases">
        <title>Genomic Encyclopedia of Type Strains, Phase IV (KMG-IV): sequencing the most valuable type-strain genomes for metagenomic binning, comparative biology and taxonomic classification.</title>
        <authorList>
            <person name="Goeker M."/>
        </authorList>
    </citation>
    <scope>NUCLEOTIDE SEQUENCE [LARGE SCALE GENOMIC DNA]</scope>
    <source>
        <strain evidence="5 6">JA181</strain>
    </source>
</reference>
<dbReference type="GO" id="GO:0004419">
    <property type="term" value="F:hydroxymethylglutaryl-CoA lyase activity"/>
    <property type="evidence" value="ECO:0007669"/>
    <property type="project" value="TreeGrafter"/>
</dbReference>
<dbReference type="InterPro" id="IPR043594">
    <property type="entry name" value="HMGL"/>
</dbReference>
<protein>
    <submittedName>
        <fullName evidence="5">Hydroxymethylglutaryl-CoA lyase</fullName>
    </submittedName>
</protein>
<feature type="domain" description="Pyruvate carboxyltransferase" evidence="4">
    <location>
        <begin position="5"/>
        <end position="270"/>
    </location>
</feature>
<evidence type="ECO:0000256" key="2">
    <source>
        <dbReference type="ARBA" id="ARBA00022723"/>
    </source>
</evidence>
<gene>
    <name evidence="5" type="ORF">EV657_102120</name>
</gene>
<evidence type="ECO:0000259" key="4">
    <source>
        <dbReference type="PROSITE" id="PS50991"/>
    </source>
</evidence>
<evidence type="ECO:0000313" key="5">
    <source>
        <dbReference type="EMBL" id="TDX33244.1"/>
    </source>
</evidence>
<organism evidence="5 6">
    <name type="scientific">Rhodovulum visakhapatnamense</name>
    <dbReference type="NCBI Taxonomy" id="364297"/>
    <lineage>
        <taxon>Bacteria</taxon>
        <taxon>Pseudomonadati</taxon>
        <taxon>Pseudomonadota</taxon>
        <taxon>Alphaproteobacteria</taxon>
        <taxon>Rhodobacterales</taxon>
        <taxon>Paracoccaceae</taxon>
        <taxon>Rhodovulum</taxon>
    </lineage>
</organism>
<accession>A0A4R8G951</accession>
<dbReference type="SUPFAM" id="SSF51569">
    <property type="entry name" value="Aldolase"/>
    <property type="match status" value="1"/>
</dbReference>
<keyword evidence="2" id="KW-0479">Metal-binding</keyword>
<dbReference type="EMBL" id="SOEB01000002">
    <property type="protein sequence ID" value="TDX33244.1"/>
    <property type="molecule type" value="Genomic_DNA"/>
</dbReference>
<proteinExistence type="inferred from homology"/>
<dbReference type="GO" id="GO:0046951">
    <property type="term" value="P:ketone body biosynthetic process"/>
    <property type="evidence" value="ECO:0007669"/>
    <property type="project" value="TreeGrafter"/>
</dbReference>
<dbReference type="RefSeq" id="WP_134077026.1">
    <property type="nucleotide sequence ID" value="NZ_SOEB01000002.1"/>
</dbReference>
<dbReference type="Pfam" id="PF00682">
    <property type="entry name" value="HMGL-like"/>
    <property type="match status" value="1"/>
</dbReference>
<dbReference type="GO" id="GO:0046872">
    <property type="term" value="F:metal ion binding"/>
    <property type="evidence" value="ECO:0007669"/>
    <property type="project" value="UniProtKB-KW"/>
</dbReference>
<sequence>MKDVVEIVDVTLRDGIQNEKTLLDLDTKKRMLAAIIDAGATRIEVTSFVNPARVPQMADAEALCADLPREGLRHIGLALNHRGFARALAAGLDEVNYAIVLSDTFSQRNQGMTTAEGIALWHRLAAETEGRVGTNVTLAAAFGCPFEGEVPVARMIEVLEKVMEAAPDELTLADTIGVATPRDIEDRVGAVRARFPDLPIRLHLHNTRNTGLANAWAGYCAGVRSFDASLGGVGGCPFAPRATGNLPTEDLVYMFERSGIATGYDLDRAIAGAAALETALGHPVPGMLMKAGGFPATAVA</sequence>
<evidence type="ECO:0000313" key="6">
    <source>
        <dbReference type="Proteomes" id="UP000295484"/>
    </source>
</evidence>
<keyword evidence="3 5" id="KW-0456">Lyase</keyword>
<dbReference type="NCBIfam" id="NF004283">
    <property type="entry name" value="PRK05692.1"/>
    <property type="match status" value="1"/>
</dbReference>
<comment type="similarity">
    <text evidence="1">Belongs to the HMG-CoA lyase family.</text>
</comment>
<dbReference type="CDD" id="cd07938">
    <property type="entry name" value="DRE_TIM_HMGL"/>
    <property type="match status" value="1"/>
</dbReference>